<dbReference type="InterPro" id="IPR002403">
    <property type="entry name" value="Cyt_P450_E_grp-IV"/>
</dbReference>
<evidence type="ECO:0000256" key="2">
    <source>
        <dbReference type="ARBA" id="ARBA00010617"/>
    </source>
</evidence>
<dbReference type="GO" id="GO:0020037">
    <property type="term" value="F:heme binding"/>
    <property type="evidence" value="ECO:0007669"/>
    <property type="project" value="InterPro"/>
</dbReference>
<dbReference type="PANTHER" id="PTHR24304:SF2">
    <property type="entry name" value="24-HYDROXYCHOLESTEROL 7-ALPHA-HYDROXYLASE"/>
    <property type="match status" value="1"/>
</dbReference>
<evidence type="ECO:0000256" key="6">
    <source>
        <dbReference type="PIRSR" id="PIRSR602403-1"/>
    </source>
</evidence>
<accession>A0AAV9UP82</accession>
<dbReference type="CDD" id="cd11040">
    <property type="entry name" value="CYP7_CYP8-like"/>
    <property type="match status" value="1"/>
</dbReference>
<proteinExistence type="inferred from homology"/>
<comment type="similarity">
    <text evidence="2">Belongs to the cytochrome P450 family.</text>
</comment>
<dbReference type="InterPro" id="IPR036396">
    <property type="entry name" value="Cyt_P450_sf"/>
</dbReference>
<name>A0AAV9UP82_9PEZI</name>
<protein>
    <recommendedName>
        <fullName evidence="10">Cytochrome P450</fullName>
    </recommendedName>
</protein>
<dbReference type="GO" id="GO:0008395">
    <property type="term" value="F:steroid hydroxylase activity"/>
    <property type="evidence" value="ECO:0007669"/>
    <property type="project" value="TreeGrafter"/>
</dbReference>
<dbReference type="AlphaFoldDB" id="A0AAV9UP82"/>
<dbReference type="EMBL" id="JAVHNQ010000005">
    <property type="protein sequence ID" value="KAK6346481.1"/>
    <property type="molecule type" value="Genomic_DNA"/>
</dbReference>
<comment type="caution">
    <text evidence="8">The sequence shown here is derived from an EMBL/GenBank/DDBJ whole genome shotgun (WGS) entry which is preliminary data.</text>
</comment>
<keyword evidence="7" id="KW-0472">Membrane</keyword>
<keyword evidence="9" id="KW-1185">Reference proteome</keyword>
<keyword evidence="4 6" id="KW-0479">Metal-binding</keyword>
<feature type="binding site" description="axial binding residue" evidence="6">
    <location>
        <position position="473"/>
    </location>
    <ligand>
        <name>heme</name>
        <dbReference type="ChEBI" id="CHEBI:30413"/>
    </ligand>
    <ligandPart>
        <name>Fe</name>
        <dbReference type="ChEBI" id="CHEBI:18248"/>
    </ligandPart>
</feature>
<dbReference type="GO" id="GO:0016705">
    <property type="term" value="F:oxidoreductase activity, acting on paired donors, with incorporation or reduction of molecular oxygen"/>
    <property type="evidence" value="ECO:0007669"/>
    <property type="project" value="InterPro"/>
</dbReference>
<keyword evidence="7" id="KW-1133">Transmembrane helix</keyword>
<evidence type="ECO:0000256" key="4">
    <source>
        <dbReference type="ARBA" id="ARBA00022723"/>
    </source>
</evidence>
<dbReference type="PRINTS" id="PR00465">
    <property type="entry name" value="EP450IV"/>
</dbReference>
<dbReference type="InterPro" id="IPR050529">
    <property type="entry name" value="CYP450_sterol_14alpha_dmase"/>
</dbReference>
<comment type="cofactor">
    <cofactor evidence="1 6">
        <name>heme</name>
        <dbReference type="ChEBI" id="CHEBI:30413"/>
    </cofactor>
</comment>
<keyword evidence="7" id="KW-0812">Transmembrane</keyword>
<dbReference type="Gene3D" id="1.10.630.10">
    <property type="entry name" value="Cytochrome P450"/>
    <property type="match status" value="1"/>
</dbReference>
<reference evidence="8 9" key="1">
    <citation type="submission" date="2019-10" db="EMBL/GenBank/DDBJ databases">
        <authorList>
            <person name="Palmer J.M."/>
        </authorList>
    </citation>
    <scope>NUCLEOTIDE SEQUENCE [LARGE SCALE GENOMIC DNA]</scope>
    <source>
        <strain evidence="8 9">TWF696</strain>
    </source>
</reference>
<evidence type="ECO:0000313" key="8">
    <source>
        <dbReference type="EMBL" id="KAK6346481.1"/>
    </source>
</evidence>
<evidence type="ECO:0000256" key="7">
    <source>
        <dbReference type="SAM" id="Phobius"/>
    </source>
</evidence>
<keyword evidence="5 6" id="KW-0408">Iron</keyword>
<dbReference type="SUPFAM" id="SSF48264">
    <property type="entry name" value="Cytochrome P450"/>
    <property type="match status" value="1"/>
</dbReference>
<evidence type="ECO:0000256" key="1">
    <source>
        <dbReference type="ARBA" id="ARBA00001971"/>
    </source>
</evidence>
<dbReference type="InterPro" id="IPR001128">
    <property type="entry name" value="Cyt_P450"/>
</dbReference>
<dbReference type="Proteomes" id="UP001375240">
    <property type="component" value="Unassembled WGS sequence"/>
</dbReference>
<sequence length="535" mass="61576">METLYLSSESQGWINRDTSLTFILGSTVVALAICTVAFYQRLPAEDPNEPPLIPYTIPWLGSALPFSRDFDSFIQWVRKTMPPDVPYSLYLGGRTMYLVTSPRLYAKVIRISKTMSFDLLERDIFQKIFEMPKKDLEQYCIGMHGSNPPLGMSKEEVEEIEMATKFAGQFKENWFNQTEGLDVLSQRFSVEWEKHVDRAVGATGEAAVSLRTLMEHHFFWAATSVHFGSHFEELAPDAAELFWKFEEGFLKLFQDTPKWMLRGAIRARDKLMTAMETWLIQAMKNAPQLADNEIWDEWWGGRILWQRVKMLTSRDFSLRAKAIHQFGMLWGLNANTPPVISWMLIYILRNPSLLPRLRKEVETAIFVEPELSIDWPTLMKLPLLLSVYQETLRLAVSNMTARVVTEDTDVDGYIFKKGRMMIAPSRALHLSPVFDHPSHPMTEFWGERFLVGESEKLKMMNSWRPFAGGITYCPGRYIAAAEIYSAIGILILKFDMRLEEPDGLIQHSPGRAGTGAVRPDRDGRIFMKRRYLGKI</sequence>
<dbReference type="PANTHER" id="PTHR24304">
    <property type="entry name" value="CYTOCHROME P450 FAMILY 7"/>
    <property type="match status" value="1"/>
</dbReference>
<organism evidence="8 9">
    <name type="scientific">Orbilia brochopaga</name>
    <dbReference type="NCBI Taxonomy" id="3140254"/>
    <lineage>
        <taxon>Eukaryota</taxon>
        <taxon>Fungi</taxon>
        <taxon>Dikarya</taxon>
        <taxon>Ascomycota</taxon>
        <taxon>Pezizomycotina</taxon>
        <taxon>Orbiliomycetes</taxon>
        <taxon>Orbiliales</taxon>
        <taxon>Orbiliaceae</taxon>
        <taxon>Orbilia</taxon>
    </lineage>
</organism>
<evidence type="ECO:0000313" key="9">
    <source>
        <dbReference type="Proteomes" id="UP001375240"/>
    </source>
</evidence>
<feature type="transmembrane region" description="Helical" evidence="7">
    <location>
        <begin position="20"/>
        <end position="39"/>
    </location>
</feature>
<evidence type="ECO:0008006" key="10">
    <source>
        <dbReference type="Google" id="ProtNLM"/>
    </source>
</evidence>
<dbReference type="GO" id="GO:0005506">
    <property type="term" value="F:iron ion binding"/>
    <property type="evidence" value="ECO:0007669"/>
    <property type="project" value="InterPro"/>
</dbReference>
<dbReference type="Pfam" id="PF00067">
    <property type="entry name" value="p450"/>
    <property type="match status" value="1"/>
</dbReference>
<evidence type="ECO:0000256" key="5">
    <source>
        <dbReference type="ARBA" id="ARBA00023004"/>
    </source>
</evidence>
<keyword evidence="3 6" id="KW-0349">Heme</keyword>
<evidence type="ECO:0000256" key="3">
    <source>
        <dbReference type="ARBA" id="ARBA00022617"/>
    </source>
</evidence>
<gene>
    <name evidence="8" type="ORF">TWF696_006611</name>
</gene>